<name>A0A171CUT1_9ACTN</name>
<comment type="caution">
    <text evidence="1">Lacks conserved residue(s) required for the propagation of feature annotation.</text>
</comment>
<proteinExistence type="predicted"/>
<dbReference type="PROSITE" id="PS50110">
    <property type="entry name" value="RESPONSE_REGULATORY"/>
    <property type="match status" value="1"/>
</dbReference>
<dbReference type="GO" id="GO:0000160">
    <property type="term" value="P:phosphorelay signal transduction system"/>
    <property type="evidence" value="ECO:0007669"/>
    <property type="project" value="InterPro"/>
</dbReference>
<gene>
    <name evidence="3" type="ORF">PS9374_02905</name>
</gene>
<sequence>MYIETAAQTGQVQQPGRLGGDAAELNRVARPWLRCRTAISTLRVMLRFTAKAAEADVEKGFRAGADAYMTKPFNPRELAVRVQTLLARTGIRI</sequence>
<protein>
    <submittedName>
        <fullName evidence="3">Chemotaxis protein CheY</fullName>
    </submittedName>
</protein>
<dbReference type="InterPro" id="IPR011006">
    <property type="entry name" value="CheY-like_superfamily"/>
</dbReference>
<evidence type="ECO:0000256" key="1">
    <source>
        <dbReference type="PROSITE-ProRule" id="PRU00169"/>
    </source>
</evidence>
<dbReference type="InterPro" id="IPR001789">
    <property type="entry name" value="Sig_transdc_resp-reg_receiver"/>
</dbReference>
<dbReference type="SUPFAM" id="SSF52172">
    <property type="entry name" value="CheY-like"/>
    <property type="match status" value="1"/>
</dbReference>
<reference evidence="4" key="2">
    <citation type="submission" date="2016-04" db="EMBL/GenBank/DDBJ databases">
        <title>Planomonospora sphaerica JCM9374 whole genome shotgun sequence.</title>
        <authorList>
            <person name="Suzuki T."/>
            <person name="Dohra H."/>
            <person name="Kodani S."/>
        </authorList>
    </citation>
    <scope>NUCLEOTIDE SEQUENCE [LARGE SCALE GENOMIC DNA]</scope>
    <source>
        <strain evidence="4">JCM 9374</strain>
    </source>
</reference>
<evidence type="ECO:0000313" key="3">
    <source>
        <dbReference type="EMBL" id="GAT67252.1"/>
    </source>
</evidence>
<dbReference type="AlphaFoldDB" id="A0A171CUT1"/>
<dbReference type="STRING" id="161355.PS9374_02905"/>
<comment type="caution">
    <text evidence="3">The sequence shown here is derived from an EMBL/GenBank/DDBJ whole genome shotgun (WGS) entry which is preliminary data.</text>
</comment>
<dbReference type="EMBL" id="BDCX01000006">
    <property type="protein sequence ID" value="GAT67252.1"/>
    <property type="molecule type" value="Genomic_DNA"/>
</dbReference>
<keyword evidence="4" id="KW-1185">Reference proteome</keyword>
<dbReference type="Proteomes" id="UP000077701">
    <property type="component" value="Unassembled WGS sequence"/>
</dbReference>
<accession>A0A171CUT1</accession>
<evidence type="ECO:0000259" key="2">
    <source>
        <dbReference type="PROSITE" id="PS50110"/>
    </source>
</evidence>
<feature type="domain" description="Response regulatory" evidence="2">
    <location>
        <begin position="1"/>
        <end position="86"/>
    </location>
</feature>
<evidence type="ECO:0000313" key="4">
    <source>
        <dbReference type="Proteomes" id="UP000077701"/>
    </source>
</evidence>
<dbReference type="RefSeq" id="WP_231647345.1">
    <property type="nucleotide sequence ID" value="NZ_BDCX01000006.1"/>
</dbReference>
<reference evidence="3 4" key="1">
    <citation type="journal article" date="2016" name="Genome Announc.">
        <title>Draft Genome Sequence of Planomonospora sphaerica JCM9374, a Rare Actinomycete.</title>
        <authorList>
            <person name="Dohra H."/>
            <person name="Suzuki T."/>
            <person name="Inoue Y."/>
            <person name="Kodani S."/>
        </authorList>
    </citation>
    <scope>NUCLEOTIDE SEQUENCE [LARGE SCALE GENOMIC DNA]</scope>
    <source>
        <strain evidence="3 4">JCM 9374</strain>
    </source>
</reference>
<organism evidence="3 4">
    <name type="scientific">Planomonospora sphaerica</name>
    <dbReference type="NCBI Taxonomy" id="161355"/>
    <lineage>
        <taxon>Bacteria</taxon>
        <taxon>Bacillati</taxon>
        <taxon>Actinomycetota</taxon>
        <taxon>Actinomycetes</taxon>
        <taxon>Streptosporangiales</taxon>
        <taxon>Streptosporangiaceae</taxon>
        <taxon>Planomonospora</taxon>
    </lineage>
</organism>
<dbReference type="Gene3D" id="6.10.250.690">
    <property type="match status" value="1"/>
</dbReference>